<dbReference type="PANTHER" id="PTHR42754">
    <property type="entry name" value="ENDOGLUCANASE"/>
    <property type="match status" value="1"/>
</dbReference>
<protein>
    <recommendedName>
        <fullName evidence="1">Bulb-type lectin domain-containing protein</fullName>
    </recommendedName>
</protein>
<accession>A0A2S7KKF3</accession>
<reference evidence="2 3" key="1">
    <citation type="submission" date="2016-11" db="EMBL/GenBank/DDBJ databases">
        <title>Trade-off between light-utilization and light-protection in marine flavobacteria.</title>
        <authorList>
            <person name="Kumagai Y."/>
        </authorList>
    </citation>
    <scope>NUCLEOTIDE SEQUENCE [LARGE SCALE GENOMIC DNA]</scope>
    <source>
        <strain evidence="2 3">ATCC 700397</strain>
    </source>
</reference>
<evidence type="ECO:0000259" key="1">
    <source>
        <dbReference type="PROSITE" id="PS50927"/>
    </source>
</evidence>
<dbReference type="PROSITE" id="PS50927">
    <property type="entry name" value="BULB_LECTIN"/>
    <property type="match status" value="1"/>
</dbReference>
<feature type="domain" description="Bulb-type lectin" evidence="1">
    <location>
        <begin position="226"/>
        <end position="370"/>
    </location>
</feature>
<comment type="caution">
    <text evidence="2">The sequence shown here is derived from an EMBL/GenBank/DDBJ whole genome shotgun (WGS) entry which is preliminary data.</text>
</comment>
<dbReference type="AlphaFoldDB" id="A0A2S7KKF3"/>
<dbReference type="SUPFAM" id="SSF50998">
    <property type="entry name" value="Quinoprotein alcohol dehydrogenase-like"/>
    <property type="match status" value="1"/>
</dbReference>
<dbReference type="EMBL" id="MQUA01000014">
    <property type="protein sequence ID" value="PQB03063.1"/>
    <property type="molecule type" value="Genomic_DNA"/>
</dbReference>
<dbReference type="RefSeq" id="WP_104810998.1">
    <property type="nucleotide sequence ID" value="NZ_MQUA01000014.1"/>
</dbReference>
<evidence type="ECO:0000313" key="2">
    <source>
        <dbReference type="EMBL" id="PQB03063.1"/>
    </source>
</evidence>
<dbReference type="Proteomes" id="UP000239522">
    <property type="component" value="Unassembled WGS sequence"/>
</dbReference>
<proteinExistence type="predicted"/>
<dbReference type="InterPro" id="IPR001480">
    <property type="entry name" value="Bulb-type_lectin_dom"/>
</dbReference>
<keyword evidence="3" id="KW-1185">Reference proteome</keyword>
<name>A0A2S7KKF3_9FLAO</name>
<sequence length="440" mass="47784">MKKTCYIIVLFFLCNCSKDKVETNPDVFINSGQISNVKTFGGSKNDALNSIVKTTDGGYVVLGYTQSNDFETNSKSDESFDFWVMRFSSDDELLWNKTFGSSGDDRSADIIATNDGGFALLGYSSKADKDVSLNAGSQDFWIFKITGEGIRLWEKSFGFLGSDKGISLIQTSDNGYLVTGVLDVSASGGQGNSKTAKHAGGDIWALKLAPNGNLQWSKYFGGSFTDTPFGVVETLNNEFIIAASSDSKDFNISNNKGGYDFWVLKITFEGTLIWEKNFGGSEIDEPRAIVATDDGNFIIVGDTRSSDIDVSFNNGAADLWMIKINTNGTLIWEKTIGGTSFDVARSISKTQDNGFVIAGSSRSSNLGFINQGQNDAWILKVNSFGEIEWQKTVGGSEIDFLYDAVELQNKTIIAVGESNSANGDVKENKGFSDALIIKIK</sequence>
<dbReference type="InterPro" id="IPR011047">
    <property type="entry name" value="Quinoprotein_ADH-like_sf"/>
</dbReference>
<organism evidence="2 3">
    <name type="scientific">Polaribacter filamentus</name>
    <dbReference type="NCBI Taxonomy" id="53483"/>
    <lineage>
        <taxon>Bacteria</taxon>
        <taxon>Pseudomonadati</taxon>
        <taxon>Bacteroidota</taxon>
        <taxon>Flavobacteriia</taxon>
        <taxon>Flavobacteriales</taxon>
        <taxon>Flavobacteriaceae</taxon>
    </lineage>
</organism>
<evidence type="ECO:0000313" key="3">
    <source>
        <dbReference type="Proteomes" id="UP000239522"/>
    </source>
</evidence>
<gene>
    <name evidence="2" type="ORF">BST83_17155</name>
</gene>
<dbReference type="PANTHER" id="PTHR42754:SF1">
    <property type="entry name" value="LIPOPROTEIN"/>
    <property type="match status" value="1"/>
</dbReference>
<dbReference type="OrthoDB" id="9811934at2"/>